<sequence length="81" mass="9733">MKSNLIVVFFLITLICTYKMAYNENNCEQKIFTTLKEIDDRLYEDVKYSQAQADFDRTIAEKELQGCLRRERNIILRFLPF</sequence>
<accession>A0A151ZJP0</accession>
<organism evidence="2 3">
    <name type="scientific">Tieghemostelium lacteum</name>
    <name type="common">Slime mold</name>
    <name type="synonym">Dictyostelium lacteum</name>
    <dbReference type="NCBI Taxonomy" id="361077"/>
    <lineage>
        <taxon>Eukaryota</taxon>
        <taxon>Amoebozoa</taxon>
        <taxon>Evosea</taxon>
        <taxon>Eumycetozoa</taxon>
        <taxon>Dictyostelia</taxon>
        <taxon>Dictyosteliales</taxon>
        <taxon>Raperosteliaceae</taxon>
        <taxon>Tieghemostelium</taxon>
    </lineage>
</organism>
<keyword evidence="1" id="KW-0732">Signal</keyword>
<feature type="signal peptide" evidence="1">
    <location>
        <begin position="1"/>
        <end position="21"/>
    </location>
</feature>
<proteinExistence type="predicted"/>
<name>A0A151ZJP0_TIELA</name>
<evidence type="ECO:0000313" key="3">
    <source>
        <dbReference type="Proteomes" id="UP000076078"/>
    </source>
</evidence>
<dbReference type="EMBL" id="LODT01000022">
    <property type="protein sequence ID" value="KYQ94100.1"/>
    <property type="molecule type" value="Genomic_DNA"/>
</dbReference>
<protein>
    <submittedName>
        <fullName evidence="2">Uncharacterized protein</fullName>
    </submittedName>
</protein>
<dbReference type="Proteomes" id="UP000076078">
    <property type="component" value="Unassembled WGS sequence"/>
</dbReference>
<feature type="chain" id="PRO_5007593400" evidence="1">
    <location>
        <begin position="22"/>
        <end position="81"/>
    </location>
</feature>
<gene>
    <name evidence="2" type="ORF">DLAC_04381</name>
</gene>
<keyword evidence="3" id="KW-1185">Reference proteome</keyword>
<comment type="caution">
    <text evidence="2">The sequence shown here is derived from an EMBL/GenBank/DDBJ whole genome shotgun (WGS) entry which is preliminary data.</text>
</comment>
<evidence type="ECO:0000256" key="1">
    <source>
        <dbReference type="SAM" id="SignalP"/>
    </source>
</evidence>
<reference evidence="2 3" key="1">
    <citation type="submission" date="2015-12" db="EMBL/GenBank/DDBJ databases">
        <title>Dictyostelia acquired genes for synthesis and detection of signals that induce cell-type specialization by lateral gene transfer from prokaryotes.</title>
        <authorList>
            <person name="Gloeckner G."/>
            <person name="Schaap P."/>
        </authorList>
    </citation>
    <scope>NUCLEOTIDE SEQUENCE [LARGE SCALE GENOMIC DNA]</scope>
    <source>
        <strain evidence="2 3">TK</strain>
    </source>
</reference>
<evidence type="ECO:0000313" key="2">
    <source>
        <dbReference type="EMBL" id="KYQ94100.1"/>
    </source>
</evidence>
<dbReference type="AlphaFoldDB" id="A0A151ZJP0"/>
<dbReference type="InParanoid" id="A0A151ZJP0"/>